<feature type="compositionally biased region" description="Basic and acidic residues" evidence="1">
    <location>
        <begin position="44"/>
        <end position="61"/>
    </location>
</feature>
<evidence type="ECO:0000313" key="3">
    <source>
        <dbReference type="Proteomes" id="UP000184476"/>
    </source>
</evidence>
<dbReference type="EMBL" id="FQVL01000001">
    <property type="protein sequence ID" value="SHE49032.1"/>
    <property type="molecule type" value="Genomic_DNA"/>
</dbReference>
<dbReference type="Proteomes" id="UP000184476">
    <property type="component" value="Unassembled WGS sequence"/>
</dbReference>
<name>A0A1M4TX63_9BACL</name>
<keyword evidence="3" id="KW-1185">Reference proteome</keyword>
<feature type="region of interest" description="Disordered" evidence="1">
    <location>
        <begin position="1"/>
        <end position="61"/>
    </location>
</feature>
<dbReference type="AlphaFoldDB" id="A0A1M4TX63"/>
<evidence type="ECO:0000313" key="2">
    <source>
        <dbReference type="EMBL" id="SHE49032.1"/>
    </source>
</evidence>
<protein>
    <submittedName>
        <fullName evidence="2">Uncharacterized protein</fullName>
    </submittedName>
</protein>
<proteinExistence type="predicted"/>
<reference evidence="2 3" key="1">
    <citation type="submission" date="2016-11" db="EMBL/GenBank/DDBJ databases">
        <authorList>
            <person name="Jaros S."/>
            <person name="Januszkiewicz K."/>
            <person name="Wedrychowicz H."/>
        </authorList>
    </citation>
    <scope>NUCLEOTIDE SEQUENCE [LARGE SCALE GENOMIC DNA]</scope>
    <source>
        <strain evidence="2 3">DSM 44666</strain>
    </source>
</reference>
<feature type="compositionally biased region" description="Basic and acidic residues" evidence="1">
    <location>
        <begin position="27"/>
        <end position="36"/>
    </location>
</feature>
<accession>A0A1M4TX63</accession>
<dbReference type="RefSeq" id="WP_073151981.1">
    <property type="nucleotide sequence ID" value="NZ_FQVL01000001.1"/>
</dbReference>
<gene>
    <name evidence="2" type="ORF">SAMN05444392_101691</name>
</gene>
<sequence length="61" mass="6884">MSNSSRNGLNDPEKFKEMVGDLVFTATEHREARESGEPAAGNRAVDDFKAKYSPEEPERER</sequence>
<evidence type="ECO:0000256" key="1">
    <source>
        <dbReference type="SAM" id="MobiDB-lite"/>
    </source>
</evidence>
<organism evidence="2 3">
    <name type="scientific">Seinonella peptonophila</name>
    <dbReference type="NCBI Taxonomy" id="112248"/>
    <lineage>
        <taxon>Bacteria</taxon>
        <taxon>Bacillati</taxon>
        <taxon>Bacillota</taxon>
        <taxon>Bacilli</taxon>
        <taxon>Bacillales</taxon>
        <taxon>Thermoactinomycetaceae</taxon>
        <taxon>Seinonella</taxon>
    </lineage>
</organism>